<evidence type="ECO:0000313" key="3">
    <source>
        <dbReference type="EMBL" id="SDS48502.1"/>
    </source>
</evidence>
<keyword evidence="4" id="KW-1185">Reference proteome</keyword>
<dbReference type="STRING" id="1136497.SAMN04489752_1814"/>
<organism evidence="3 4">
    <name type="scientific">Brevibacterium siliguriense</name>
    <dbReference type="NCBI Taxonomy" id="1136497"/>
    <lineage>
        <taxon>Bacteria</taxon>
        <taxon>Bacillati</taxon>
        <taxon>Actinomycetota</taxon>
        <taxon>Actinomycetes</taxon>
        <taxon>Micrococcales</taxon>
        <taxon>Brevibacteriaceae</taxon>
        <taxon>Brevibacterium</taxon>
    </lineage>
</organism>
<protein>
    <submittedName>
        <fullName evidence="3">Putative spermidine/putrescine transport system substrate-binding protein</fullName>
    </submittedName>
</protein>
<dbReference type="GO" id="GO:0030975">
    <property type="term" value="F:thiamine binding"/>
    <property type="evidence" value="ECO:0007669"/>
    <property type="project" value="TreeGrafter"/>
</dbReference>
<dbReference type="OrthoDB" id="9769319at2"/>
<dbReference type="PROSITE" id="PS51257">
    <property type="entry name" value="PROKAR_LIPOPROTEIN"/>
    <property type="match status" value="1"/>
</dbReference>
<dbReference type="PANTHER" id="PTHR30006">
    <property type="entry name" value="THIAMINE-BINDING PERIPLASMIC PROTEIN-RELATED"/>
    <property type="match status" value="1"/>
</dbReference>
<sequence length="356" mass="39049">MAHTKMSRLPKLAIAVAGCISLFALTACGGPAQQEDSKTSGTVTLLGYSAVVQDNYQKAVIEPFEKKYPDITVEYVPGDNAAKMLGTLRSEKDSPRTDVVIMDTSVAETGVKEGLFDELTPEKVPNVDNVVDQGVTKGGYAATFDSYVMLYNKEKVDKDPTSWKALWEAPDQSVALDAAPDIQGISLQRIVSEMQNKDYKTDSKDAVKELSKLAPKVSSWAPSPSSYQAITDGGVSYATGWNARAQLFSDESPDALGVATPDEGTVFQINTVNMTKNSKHKEATQTFIDYALSTDAQKAFSEQMYYAPTVKDVKLNDDASKRVVQPGSDALLEMDWSWIAEHRDAWTEDWKREVIQ</sequence>
<keyword evidence="1 2" id="KW-0732">Signal</keyword>
<dbReference type="GO" id="GO:0015888">
    <property type="term" value="P:thiamine transport"/>
    <property type="evidence" value="ECO:0007669"/>
    <property type="project" value="TreeGrafter"/>
</dbReference>
<reference evidence="4" key="1">
    <citation type="submission" date="2016-10" db="EMBL/GenBank/DDBJ databases">
        <authorList>
            <person name="Varghese N."/>
            <person name="Submissions S."/>
        </authorList>
    </citation>
    <scope>NUCLEOTIDE SEQUENCE [LARGE SCALE GENOMIC DNA]</scope>
    <source>
        <strain evidence="4">DSM 23676</strain>
    </source>
</reference>
<evidence type="ECO:0000256" key="2">
    <source>
        <dbReference type="SAM" id="SignalP"/>
    </source>
</evidence>
<dbReference type="EMBL" id="LT629766">
    <property type="protein sequence ID" value="SDS48502.1"/>
    <property type="molecule type" value="Genomic_DNA"/>
</dbReference>
<dbReference type="SUPFAM" id="SSF53850">
    <property type="entry name" value="Periplasmic binding protein-like II"/>
    <property type="match status" value="1"/>
</dbReference>
<evidence type="ECO:0000313" key="4">
    <source>
        <dbReference type="Proteomes" id="UP000199597"/>
    </source>
</evidence>
<gene>
    <name evidence="3" type="ORF">SAMN04489752_1814</name>
</gene>
<proteinExistence type="predicted"/>
<dbReference type="GO" id="GO:0030288">
    <property type="term" value="C:outer membrane-bounded periplasmic space"/>
    <property type="evidence" value="ECO:0007669"/>
    <property type="project" value="TreeGrafter"/>
</dbReference>
<feature type="signal peptide" evidence="2">
    <location>
        <begin position="1"/>
        <end position="26"/>
    </location>
</feature>
<dbReference type="GO" id="GO:0030976">
    <property type="term" value="F:thiamine pyrophosphate binding"/>
    <property type="evidence" value="ECO:0007669"/>
    <property type="project" value="TreeGrafter"/>
</dbReference>
<dbReference type="PANTHER" id="PTHR30006:SF2">
    <property type="entry name" value="ABC TRANSPORTER SUBSTRATE-BINDING PROTEIN"/>
    <property type="match status" value="1"/>
</dbReference>
<dbReference type="AlphaFoldDB" id="A0A1H1SKN4"/>
<dbReference type="Gene3D" id="3.40.190.10">
    <property type="entry name" value="Periplasmic binding protein-like II"/>
    <property type="match status" value="2"/>
</dbReference>
<feature type="chain" id="PRO_5039230368" evidence="2">
    <location>
        <begin position="27"/>
        <end position="356"/>
    </location>
</feature>
<evidence type="ECO:0000256" key="1">
    <source>
        <dbReference type="ARBA" id="ARBA00022729"/>
    </source>
</evidence>
<name>A0A1H1SKN4_9MICO</name>
<dbReference type="Pfam" id="PF13416">
    <property type="entry name" value="SBP_bac_8"/>
    <property type="match status" value="1"/>
</dbReference>
<accession>A0A1H1SKN4</accession>
<dbReference type="InterPro" id="IPR006059">
    <property type="entry name" value="SBP"/>
</dbReference>
<dbReference type="RefSeq" id="WP_092012663.1">
    <property type="nucleotide sequence ID" value="NZ_LT629766.1"/>
</dbReference>
<dbReference type="Proteomes" id="UP000199597">
    <property type="component" value="Chromosome I"/>
</dbReference>